<comment type="caution">
    <text evidence="9">The sequence shown here is derived from an EMBL/GenBank/DDBJ whole genome shotgun (WGS) entry which is preliminary data.</text>
</comment>
<dbReference type="PANTHER" id="PTHR43713:SF3">
    <property type="entry name" value="GLUTAMATE-1-SEMIALDEHYDE 2,1-AMINOMUTASE 1, CHLOROPLASTIC-RELATED"/>
    <property type="match status" value="1"/>
</dbReference>
<keyword evidence="9" id="KW-0808">Transferase</keyword>
<dbReference type="Gene3D" id="3.90.1150.10">
    <property type="entry name" value="Aspartate Aminotransferase, domain 1"/>
    <property type="match status" value="1"/>
</dbReference>
<comment type="similarity">
    <text evidence="8">Belongs to the class-III pyridoxal-phosphate-dependent aminotransferase family.</text>
</comment>
<dbReference type="AlphaFoldDB" id="A0A8J8CB57"/>
<proteinExistence type="inferred from homology"/>
<dbReference type="Gene3D" id="3.40.640.10">
    <property type="entry name" value="Type I PLP-dependent aspartate aminotransferase-like (Major domain)"/>
    <property type="match status" value="1"/>
</dbReference>
<dbReference type="Pfam" id="PF00202">
    <property type="entry name" value="Aminotran_3"/>
    <property type="match status" value="2"/>
</dbReference>
<evidence type="ECO:0000256" key="3">
    <source>
        <dbReference type="ARBA" id="ARBA00015416"/>
    </source>
</evidence>
<protein>
    <recommendedName>
        <fullName evidence="3">Glutamate-1-semialdehyde 2,1-aminomutase</fullName>
    </recommendedName>
    <alternativeName>
        <fullName evidence="7">Glutamate-1-semialdehyde aminotransferase</fullName>
    </alternativeName>
</protein>
<sequence length="404" mass="44708">MSRSQRLFGRANAVFPGGVNSPVRYYPPYPRYMRRGEGPYLQDVDGRKYADYVLGYGPLILGHSEGGVVNALHRVARNGMIFGAPAPDEVALAEMIGKYCPSLERMRFVASGSEATMHALRLAIHHTGRKKIVKMEGGYHGTHTLNYRSDIVDEVGFNSINELERKLSGKEYAAVIIEPALGNAGFIPPEKDYLQSVRELCNRYGSLLVCDEVITGFRTRFGLYSEAAGVEPDIVTLGKIIGGGMPLALYGGRDDVMRDVKPAGSFPQAGTYAAHPVSVAAGLKTLDILRRKDYGYLRHLSEIAAEKLLSSGLCVTSDTGMVSLFFTRGKVTDYRDVRAIDHSLFPKLFRLALDEGIFIPPSQEETIFISFSHTQKMVSDNFSFIAEMAENIYRSRRDRSLINS</sequence>
<keyword evidence="5" id="KW-0413">Isomerase</keyword>
<reference evidence="9" key="1">
    <citation type="submission" date="2021-04" db="EMBL/GenBank/DDBJ databases">
        <title>Genomic insights into ecological role and evolution of a novel Thermoplasmata order Candidatus Sysuiplasmatales.</title>
        <authorList>
            <person name="Yuan Y."/>
        </authorList>
    </citation>
    <scope>NUCLEOTIDE SEQUENCE</scope>
    <source>
        <strain evidence="9">YP2-bin.285</strain>
    </source>
</reference>
<evidence type="ECO:0000256" key="4">
    <source>
        <dbReference type="ARBA" id="ARBA00022898"/>
    </source>
</evidence>
<gene>
    <name evidence="9" type="ORF">J9259_04595</name>
</gene>
<keyword evidence="9" id="KW-0032">Aminotransferase</keyword>
<evidence type="ECO:0000256" key="2">
    <source>
        <dbReference type="ARBA" id="ARBA00001933"/>
    </source>
</evidence>
<dbReference type="Proteomes" id="UP000716004">
    <property type="component" value="Unassembled WGS sequence"/>
</dbReference>
<dbReference type="InterPro" id="IPR015421">
    <property type="entry name" value="PyrdxlP-dep_Trfase_major"/>
</dbReference>
<evidence type="ECO:0000256" key="7">
    <source>
        <dbReference type="ARBA" id="ARBA00031365"/>
    </source>
</evidence>
<dbReference type="InterPro" id="IPR015424">
    <property type="entry name" value="PyrdxlP-dep_Trfase"/>
</dbReference>
<evidence type="ECO:0000313" key="9">
    <source>
        <dbReference type="EMBL" id="MBX8631784.1"/>
    </source>
</evidence>
<comment type="catalytic activity">
    <reaction evidence="1">
        <text>(S)-4-amino-5-oxopentanoate = 5-aminolevulinate</text>
        <dbReference type="Rhea" id="RHEA:14265"/>
        <dbReference type="ChEBI" id="CHEBI:57501"/>
        <dbReference type="ChEBI" id="CHEBI:356416"/>
        <dbReference type="EC" id="5.4.3.8"/>
    </reaction>
</comment>
<dbReference type="EMBL" id="JAGVSJ010000009">
    <property type="protein sequence ID" value="MBX8631784.1"/>
    <property type="molecule type" value="Genomic_DNA"/>
</dbReference>
<comment type="pathway">
    <text evidence="6">Porphyrin-containing compound metabolism.</text>
</comment>
<evidence type="ECO:0000313" key="10">
    <source>
        <dbReference type="Proteomes" id="UP000716004"/>
    </source>
</evidence>
<dbReference type="PROSITE" id="PS00600">
    <property type="entry name" value="AA_TRANSFER_CLASS_3"/>
    <property type="match status" value="1"/>
</dbReference>
<dbReference type="SUPFAM" id="SSF53383">
    <property type="entry name" value="PLP-dependent transferases"/>
    <property type="match status" value="1"/>
</dbReference>
<comment type="cofactor">
    <cofactor evidence="2">
        <name>pyridoxal 5'-phosphate</name>
        <dbReference type="ChEBI" id="CHEBI:597326"/>
    </cofactor>
</comment>
<evidence type="ECO:0000256" key="6">
    <source>
        <dbReference type="ARBA" id="ARBA00023444"/>
    </source>
</evidence>
<evidence type="ECO:0000256" key="1">
    <source>
        <dbReference type="ARBA" id="ARBA00001579"/>
    </source>
</evidence>
<dbReference type="GO" id="GO:0030170">
    <property type="term" value="F:pyridoxal phosphate binding"/>
    <property type="evidence" value="ECO:0007669"/>
    <property type="project" value="InterPro"/>
</dbReference>
<dbReference type="InterPro" id="IPR015422">
    <property type="entry name" value="PyrdxlP-dep_Trfase_small"/>
</dbReference>
<dbReference type="InterPro" id="IPR005814">
    <property type="entry name" value="Aminotrans_3"/>
</dbReference>
<evidence type="ECO:0000256" key="8">
    <source>
        <dbReference type="RuleBase" id="RU003560"/>
    </source>
</evidence>
<dbReference type="CDD" id="cd00610">
    <property type="entry name" value="OAT_like"/>
    <property type="match status" value="1"/>
</dbReference>
<dbReference type="InterPro" id="IPR049704">
    <property type="entry name" value="Aminotrans_3_PPA_site"/>
</dbReference>
<dbReference type="GO" id="GO:0008483">
    <property type="term" value="F:transaminase activity"/>
    <property type="evidence" value="ECO:0007669"/>
    <property type="project" value="UniProtKB-KW"/>
</dbReference>
<dbReference type="PANTHER" id="PTHR43713">
    <property type="entry name" value="GLUTAMATE-1-SEMIALDEHYDE 2,1-AMINOMUTASE"/>
    <property type="match status" value="1"/>
</dbReference>
<accession>A0A8J8CB57</accession>
<organism evidence="9 10">
    <name type="scientific">Candidatus Sysuiplasma superficiale</name>
    <dbReference type="NCBI Taxonomy" id="2823368"/>
    <lineage>
        <taxon>Archaea</taxon>
        <taxon>Methanobacteriati</taxon>
        <taxon>Thermoplasmatota</taxon>
        <taxon>Thermoplasmata</taxon>
        <taxon>Candidatus Sysuiplasmatales</taxon>
        <taxon>Candidatus Sysuiplasmataceae</taxon>
        <taxon>Candidatus Sysuiplasma</taxon>
    </lineage>
</organism>
<keyword evidence="4 8" id="KW-0663">Pyridoxal phosphate</keyword>
<evidence type="ECO:0000256" key="5">
    <source>
        <dbReference type="ARBA" id="ARBA00023235"/>
    </source>
</evidence>
<dbReference type="GO" id="GO:0042286">
    <property type="term" value="F:glutamate-1-semialdehyde 2,1-aminomutase activity"/>
    <property type="evidence" value="ECO:0007669"/>
    <property type="project" value="UniProtKB-EC"/>
</dbReference>
<name>A0A8J8CB57_9ARCH</name>